<feature type="transmembrane region" description="Helical" evidence="5">
    <location>
        <begin position="431"/>
        <end position="452"/>
    </location>
</feature>
<dbReference type="EMBL" id="JAHLFE010000143">
    <property type="protein sequence ID" value="MBU3844608.1"/>
    <property type="molecule type" value="Genomic_DNA"/>
</dbReference>
<dbReference type="InterPro" id="IPR015421">
    <property type="entry name" value="PyrdxlP-dep_Trfase_major"/>
</dbReference>
<evidence type="ECO:0000313" key="8">
    <source>
        <dbReference type="Proteomes" id="UP000733611"/>
    </source>
</evidence>
<reference evidence="7" key="1">
    <citation type="journal article" date="2021" name="PeerJ">
        <title>Extensive microbial diversity within the chicken gut microbiome revealed by metagenomics and culture.</title>
        <authorList>
            <person name="Gilroy R."/>
            <person name="Ravi A."/>
            <person name="Getino M."/>
            <person name="Pursley I."/>
            <person name="Horton D.L."/>
            <person name="Alikhan N.F."/>
            <person name="Baker D."/>
            <person name="Gharbi K."/>
            <person name="Hall N."/>
            <person name="Watson M."/>
            <person name="Adriaenssens E.M."/>
            <person name="Foster-Nyarko E."/>
            <person name="Jarju S."/>
            <person name="Secka A."/>
            <person name="Antonio M."/>
            <person name="Oren A."/>
            <person name="Chaudhuri R.R."/>
            <person name="La Ragione R."/>
            <person name="Hildebrand F."/>
            <person name="Pallen M.J."/>
        </authorList>
    </citation>
    <scope>NUCLEOTIDE SEQUENCE</scope>
    <source>
        <strain evidence="7">378</strain>
    </source>
</reference>
<evidence type="ECO:0000256" key="3">
    <source>
        <dbReference type="ARBA" id="ARBA00022898"/>
    </source>
</evidence>
<keyword evidence="5" id="KW-1133">Transmembrane helix</keyword>
<keyword evidence="2" id="KW-0808">Transferase</keyword>
<dbReference type="SUPFAM" id="SSF53383">
    <property type="entry name" value="PLP-dependent transferases"/>
    <property type="match status" value="2"/>
</dbReference>
<proteinExistence type="predicted"/>
<sequence>MPFYDRIHAQLQKCRKEGYYRELPLVTFNQDRILVDSDPCIDLSSNDYLGIARDPDFFRTFLDTFTDTEGSGSEYAEYLLLSSVRMGSTGSRLITGNQTPYAYCEDLLASLYNGSVACLCDTHKSDPAKAQQEIAYLFADDLASAPDMPMVEGDSFTANTSLEPALVSSGGSGDLASHAPHGAHTQHAHQPQHTRLMHHGAGKVSASSPQQQGRWRGEPANTAEDAPQPTLTTSQSGFSGGAASGEARGLEVPLAPEPELRHMRKCLYFNSGYEANVGVISTLFSKHDLLLVDRLSHASLIDGMMQSKAKALRYAHNDMGHLEALIEKNYKHYDNVVIITEAIFSVDGDFAALSEIVSLKARYPNVLIYVDDSHGFGLYGEDGLGLCTEFNVVEHVDFLVADLSKAIGSQGAFLLCAAEVKDYLVNFMRPLIFSTALPPINVTFSMYVVGLLKTSAMQNKREYVHKISSYLHTNLLEIGIKPSQSHIQPLLTANSDKALLAARSLRREGVLAMPLRYPTVPHKQARLRLALSSNVRMNDVDHIIRIIKHYRHLFECSSD</sequence>
<keyword evidence="5" id="KW-0812">Transmembrane</keyword>
<dbReference type="Proteomes" id="UP000733611">
    <property type="component" value="Unassembled WGS sequence"/>
</dbReference>
<comment type="caution">
    <text evidence="7">The sequence shown here is derived from an EMBL/GenBank/DDBJ whole genome shotgun (WGS) entry which is preliminary data.</text>
</comment>
<feature type="region of interest" description="Disordered" evidence="4">
    <location>
        <begin position="163"/>
        <end position="248"/>
    </location>
</feature>
<dbReference type="GO" id="GO:0008483">
    <property type="term" value="F:transaminase activity"/>
    <property type="evidence" value="ECO:0007669"/>
    <property type="project" value="UniProtKB-KW"/>
</dbReference>
<keyword evidence="3" id="KW-0663">Pyridoxal phosphate</keyword>
<dbReference type="Pfam" id="PF00155">
    <property type="entry name" value="Aminotran_1_2"/>
    <property type="match status" value="1"/>
</dbReference>
<protein>
    <submittedName>
        <fullName evidence="7">Aminotransferase class I/II-fold pyridoxal phosphate-dependent enzyme</fullName>
    </submittedName>
</protein>
<dbReference type="InterPro" id="IPR004839">
    <property type="entry name" value="Aminotransferase_I/II_large"/>
</dbReference>
<feature type="domain" description="Aminotransferase class I/classII large" evidence="6">
    <location>
        <begin position="264"/>
        <end position="546"/>
    </location>
</feature>
<reference evidence="7" key="2">
    <citation type="submission" date="2021-04" db="EMBL/GenBank/DDBJ databases">
        <authorList>
            <person name="Gilroy R."/>
        </authorList>
    </citation>
    <scope>NUCLEOTIDE SEQUENCE</scope>
    <source>
        <strain evidence="7">378</strain>
    </source>
</reference>
<organism evidence="7 8">
    <name type="scientific">Candidatus Anaerobiospirillum pullicola</name>
    <dbReference type="NCBI Taxonomy" id="2838451"/>
    <lineage>
        <taxon>Bacteria</taxon>
        <taxon>Pseudomonadati</taxon>
        <taxon>Pseudomonadota</taxon>
        <taxon>Gammaproteobacteria</taxon>
        <taxon>Aeromonadales</taxon>
        <taxon>Succinivibrionaceae</taxon>
        <taxon>Anaerobiospirillum</taxon>
    </lineage>
</organism>
<evidence type="ECO:0000259" key="6">
    <source>
        <dbReference type="Pfam" id="PF00155"/>
    </source>
</evidence>
<dbReference type="InterPro" id="IPR050087">
    <property type="entry name" value="AON_synthase_class-II"/>
</dbReference>
<comment type="cofactor">
    <cofactor evidence="1">
        <name>pyridoxal 5'-phosphate</name>
        <dbReference type="ChEBI" id="CHEBI:597326"/>
    </cofactor>
</comment>
<keyword evidence="7" id="KW-0032">Aminotransferase</keyword>
<evidence type="ECO:0000256" key="4">
    <source>
        <dbReference type="SAM" id="MobiDB-lite"/>
    </source>
</evidence>
<keyword evidence="5" id="KW-0472">Membrane</keyword>
<dbReference type="InterPro" id="IPR015424">
    <property type="entry name" value="PyrdxlP-dep_Trfase"/>
</dbReference>
<evidence type="ECO:0000313" key="7">
    <source>
        <dbReference type="EMBL" id="MBU3844608.1"/>
    </source>
</evidence>
<evidence type="ECO:0000256" key="2">
    <source>
        <dbReference type="ARBA" id="ARBA00022679"/>
    </source>
</evidence>
<evidence type="ECO:0000256" key="5">
    <source>
        <dbReference type="SAM" id="Phobius"/>
    </source>
</evidence>
<name>A0A948TH97_9GAMM</name>
<dbReference type="GO" id="GO:0030170">
    <property type="term" value="F:pyridoxal phosphate binding"/>
    <property type="evidence" value="ECO:0007669"/>
    <property type="project" value="InterPro"/>
</dbReference>
<dbReference type="PANTHER" id="PTHR13693:SF100">
    <property type="entry name" value="8-AMINO-7-OXONONANOATE SYNTHASE"/>
    <property type="match status" value="1"/>
</dbReference>
<dbReference type="InterPro" id="IPR015422">
    <property type="entry name" value="PyrdxlP-dep_Trfase_small"/>
</dbReference>
<evidence type="ECO:0000256" key="1">
    <source>
        <dbReference type="ARBA" id="ARBA00001933"/>
    </source>
</evidence>
<feature type="compositionally biased region" description="Basic residues" evidence="4">
    <location>
        <begin position="184"/>
        <end position="201"/>
    </location>
</feature>
<dbReference type="PANTHER" id="PTHR13693">
    <property type="entry name" value="CLASS II AMINOTRANSFERASE/8-AMINO-7-OXONONANOATE SYNTHASE"/>
    <property type="match status" value="1"/>
</dbReference>
<dbReference type="Gene3D" id="3.90.1150.10">
    <property type="entry name" value="Aspartate Aminotransferase, domain 1"/>
    <property type="match status" value="2"/>
</dbReference>
<dbReference type="Gene3D" id="3.40.640.10">
    <property type="entry name" value="Type I PLP-dependent aspartate aminotransferase-like (Major domain)"/>
    <property type="match status" value="2"/>
</dbReference>
<accession>A0A948TH97</accession>
<dbReference type="AlphaFoldDB" id="A0A948TH97"/>
<gene>
    <name evidence="7" type="ORF">H9847_07055</name>
</gene>